<dbReference type="RefSeq" id="WP_116301417.1">
    <property type="nucleotide sequence ID" value="NZ_NFZV01000004.1"/>
</dbReference>
<sequence length="256" mass="28086">MCLLLFAQGVHPDYPLVVAANRDEFHARPTAPAAWWPEGILAGRDLKAGGTWLGVSRTGRFAALTNFRDPQNNDPQRASRGQLVVEALLDTGAAVDFAASLRAAEARYNGFNLVFGHVNDGLHSYNNHDHVDHALGYGLYGLSNHLLETPWPKVARGKALLEAYIAQAVDLNAEKLFELLADRHIPPDEALPNTGIALEWERLLAPMFIVDQTYGTRCSTVILLRADGELQFSERSYHPDGSPAETQTFSFRLGAG</sequence>
<organism evidence="1 2">
    <name type="scientific">Alkalilimnicola ehrlichii</name>
    <dbReference type="NCBI Taxonomy" id="351052"/>
    <lineage>
        <taxon>Bacteria</taxon>
        <taxon>Pseudomonadati</taxon>
        <taxon>Pseudomonadota</taxon>
        <taxon>Gammaproteobacteria</taxon>
        <taxon>Chromatiales</taxon>
        <taxon>Ectothiorhodospiraceae</taxon>
        <taxon>Alkalilimnicola</taxon>
    </lineage>
</organism>
<dbReference type="Pfam" id="PF05742">
    <property type="entry name" value="TANGO2"/>
    <property type="match status" value="1"/>
</dbReference>
<dbReference type="OrthoDB" id="4380123at2"/>
<dbReference type="PANTHER" id="PTHR17985">
    <property type="entry name" value="SER/THR-RICH PROTEIN T10 IN DGCR REGION"/>
    <property type="match status" value="1"/>
</dbReference>
<accession>A0A3E0X0Z7</accession>
<dbReference type="Proteomes" id="UP000256763">
    <property type="component" value="Unassembled WGS sequence"/>
</dbReference>
<dbReference type="AlphaFoldDB" id="A0A3E0X0Z7"/>
<keyword evidence="2" id="KW-1185">Reference proteome</keyword>
<protein>
    <recommendedName>
        <fullName evidence="3">NRDE family protein</fullName>
    </recommendedName>
</protein>
<name>A0A3E0X0Z7_9GAMM</name>
<dbReference type="PANTHER" id="PTHR17985:SF8">
    <property type="entry name" value="TRANSPORT AND GOLGI ORGANIZATION PROTEIN 2 HOMOLOG"/>
    <property type="match status" value="1"/>
</dbReference>
<proteinExistence type="predicted"/>
<gene>
    <name evidence="1" type="ORF">CAL65_07145</name>
</gene>
<reference evidence="2" key="1">
    <citation type="submission" date="2017-05" db="EMBL/GenBank/DDBJ databases">
        <authorList>
            <person name="Sharma S."/>
            <person name="Sidhu C."/>
            <person name="Pinnaka A.K."/>
        </authorList>
    </citation>
    <scope>NUCLEOTIDE SEQUENCE [LARGE SCALE GENOMIC DNA]</scope>
    <source>
        <strain evidence="2">AK93</strain>
    </source>
</reference>
<comment type="caution">
    <text evidence="1">The sequence shown here is derived from an EMBL/GenBank/DDBJ whole genome shotgun (WGS) entry which is preliminary data.</text>
</comment>
<evidence type="ECO:0008006" key="3">
    <source>
        <dbReference type="Google" id="ProtNLM"/>
    </source>
</evidence>
<evidence type="ECO:0000313" key="2">
    <source>
        <dbReference type="Proteomes" id="UP000256763"/>
    </source>
</evidence>
<dbReference type="InterPro" id="IPR008551">
    <property type="entry name" value="TANGO2"/>
</dbReference>
<dbReference type="EMBL" id="NFZW01000005">
    <property type="protein sequence ID" value="RFA38101.1"/>
    <property type="molecule type" value="Genomic_DNA"/>
</dbReference>
<evidence type="ECO:0000313" key="1">
    <source>
        <dbReference type="EMBL" id="RFA38101.1"/>
    </source>
</evidence>